<evidence type="ECO:0000256" key="6">
    <source>
        <dbReference type="ARBA" id="ARBA00022517"/>
    </source>
</evidence>
<protein>
    <recommendedName>
        <fullName evidence="29">Probable ATP-dependent RNA helicase DDX56</fullName>
        <ecNumber evidence="4">3.6.4.13</ecNumber>
    </recommendedName>
    <alternativeName>
        <fullName evidence="30">DEAD box protein 56</fullName>
    </alternativeName>
</protein>
<dbReference type="Proteomes" id="UP001142489">
    <property type="component" value="Unassembled WGS sequence"/>
</dbReference>
<feature type="transmembrane region" description="Helical" evidence="33">
    <location>
        <begin position="1514"/>
        <end position="1540"/>
    </location>
</feature>
<evidence type="ECO:0000256" key="3">
    <source>
        <dbReference type="ARBA" id="ARBA00005585"/>
    </source>
</evidence>
<dbReference type="GO" id="GO:0012505">
    <property type="term" value="C:endomembrane system"/>
    <property type="evidence" value="ECO:0007669"/>
    <property type="project" value="UniProtKB-SubCell"/>
</dbReference>
<accession>A0A9Q1ARI1</accession>
<comment type="similarity">
    <text evidence="25">Belongs to the DEAD box helicase family. DDX56/DBP9 subfamily.</text>
</comment>
<dbReference type="SMART" id="SM00490">
    <property type="entry name" value="HELICc"/>
    <property type="match status" value="1"/>
</dbReference>
<evidence type="ECO:0000256" key="33">
    <source>
        <dbReference type="SAM" id="Phobius"/>
    </source>
</evidence>
<dbReference type="GO" id="GO:0030299">
    <property type="term" value="P:intestinal cholesterol absorption"/>
    <property type="evidence" value="ECO:0007669"/>
    <property type="project" value="TreeGrafter"/>
</dbReference>
<keyword evidence="10" id="KW-0732">Signal</keyword>
<keyword evidence="5" id="KW-0813">Transport</keyword>
<dbReference type="EMBL" id="JAPFRF010000022">
    <property type="protein sequence ID" value="KAJ7305343.1"/>
    <property type="molecule type" value="Genomic_DNA"/>
</dbReference>
<keyword evidence="15" id="KW-0694">RNA-binding</keyword>
<evidence type="ECO:0000256" key="13">
    <source>
        <dbReference type="ARBA" id="ARBA00022806"/>
    </source>
</evidence>
<evidence type="ECO:0000256" key="9">
    <source>
        <dbReference type="ARBA" id="ARBA00022692"/>
    </source>
</evidence>
<feature type="region of interest" description="Disordered" evidence="32">
    <location>
        <begin position="510"/>
        <end position="532"/>
    </location>
</feature>
<keyword evidence="19" id="KW-1015">Disulfide bond</keyword>
<evidence type="ECO:0000256" key="17">
    <source>
        <dbReference type="ARBA" id="ARBA00023098"/>
    </source>
</evidence>
<organism evidence="38 39">
    <name type="scientific">Phrynocephalus forsythii</name>
    <dbReference type="NCBI Taxonomy" id="171643"/>
    <lineage>
        <taxon>Eukaryota</taxon>
        <taxon>Metazoa</taxon>
        <taxon>Chordata</taxon>
        <taxon>Craniata</taxon>
        <taxon>Vertebrata</taxon>
        <taxon>Euteleostomi</taxon>
        <taxon>Lepidosauria</taxon>
        <taxon>Squamata</taxon>
        <taxon>Bifurcata</taxon>
        <taxon>Unidentata</taxon>
        <taxon>Episquamata</taxon>
        <taxon>Toxicofera</taxon>
        <taxon>Iguania</taxon>
        <taxon>Acrodonta</taxon>
        <taxon>Agamidae</taxon>
        <taxon>Agaminae</taxon>
        <taxon>Phrynocephalus</taxon>
    </lineage>
</organism>
<evidence type="ECO:0000256" key="14">
    <source>
        <dbReference type="ARBA" id="ARBA00022840"/>
    </source>
</evidence>
<dbReference type="InterPro" id="IPR000731">
    <property type="entry name" value="SSD"/>
</dbReference>
<dbReference type="CDD" id="cd17961">
    <property type="entry name" value="DEADc_DDX56"/>
    <property type="match status" value="1"/>
</dbReference>
<evidence type="ECO:0000256" key="24">
    <source>
        <dbReference type="ARBA" id="ARBA00034049"/>
    </source>
</evidence>
<keyword evidence="6" id="KW-0690">Ribosome biogenesis</keyword>
<keyword evidence="18 33" id="KW-0472">Membrane</keyword>
<comment type="catalytic activity">
    <reaction evidence="26">
        <text>ATP + H2O = ADP + phosphate + H(+)</text>
        <dbReference type="Rhea" id="RHEA:13065"/>
        <dbReference type="ChEBI" id="CHEBI:15377"/>
        <dbReference type="ChEBI" id="CHEBI:15378"/>
        <dbReference type="ChEBI" id="CHEBI:30616"/>
        <dbReference type="ChEBI" id="CHEBI:43474"/>
        <dbReference type="ChEBI" id="CHEBI:456216"/>
        <dbReference type="EC" id="3.6.4.13"/>
    </reaction>
</comment>
<keyword evidence="23" id="KW-0539">Nucleus</keyword>
<dbReference type="GO" id="GO:0003724">
    <property type="term" value="F:RNA helicase activity"/>
    <property type="evidence" value="ECO:0007669"/>
    <property type="project" value="UniProtKB-EC"/>
</dbReference>
<evidence type="ECO:0000256" key="23">
    <source>
        <dbReference type="ARBA" id="ARBA00023242"/>
    </source>
</evidence>
<feature type="transmembrane region" description="Helical" evidence="33">
    <location>
        <begin position="1448"/>
        <end position="1472"/>
    </location>
</feature>
<dbReference type="InterPro" id="IPR001650">
    <property type="entry name" value="Helicase_C-like"/>
</dbReference>
<feature type="transmembrane region" description="Helical" evidence="33">
    <location>
        <begin position="1919"/>
        <end position="1942"/>
    </location>
</feature>
<dbReference type="GO" id="GO:0005319">
    <property type="term" value="F:lipid transporter activity"/>
    <property type="evidence" value="ECO:0007669"/>
    <property type="project" value="InterPro"/>
</dbReference>
<dbReference type="GO" id="GO:0030301">
    <property type="term" value="P:cholesterol transport"/>
    <property type="evidence" value="ECO:0007669"/>
    <property type="project" value="UniProtKB-ARBA"/>
</dbReference>
<dbReference type="FunFam" id="1.20.1640.10:FF:000010">
    <property type="entry name" value="NPC intracellular cholesterol transporter 1"/>
    <property type="match status" value="1"/>
</dbReference>
<dbReference type="FunFam" id="3.40.50.300:FF:001046">
    <property type="entry name" value="Probable ATP-dependent RNA helicase ddx56"/>
    <property type="match status" value="1"/>
</dbReference>
<dbReference type="InterPro" id="IPR053956">
    <property type="entry name" value="NPC1_MLD"/>
</dbReference>
<feature type="transmembrane region" description="Helical" evidence="33">
    <location>
        <begin position="1414"/>
        <end position="1436"/>
    </location>
</feature>
<dbReference type="OrthoDB" id="6510177at2759"/>
<comment type="subunit">
    <text evidence="28">May form homooligomeric complexes. Interacts with IRF3. Interacts with OCT4 and POU5F1.</text>
</comment>
<sequence length="2002" mass="220893">MEEAEPSFAHLGLDDRLLRAVGALGWERPTLIQAEAIPLALEGKDLLARAKTGSGKTGAYALPLLQHLLRRKAGAQAVAEQAVRGLVLVPTRELGQQVLQMLRRLAAFCARDVRLVDVSGQAALAAQRPLLMEKPDVVVGTPSRVLAHLQARNLSLQDSLEILVLDEADLLFSFGFEEDLKSLLCYLPKIYQAFIMSATFNEDVQALKQLVLHNPVTLKLQESQLPDSSQLSQFQIRCETEEDKFLLLYVLLKLSLVRGKVIFFVSTIERGYRLKLFLEQFSIPACVLNSELPVKSRCHIIAQFNQGFYDYLIATDEQHLSEAKPLKEQRKWKGAKAEKGKDQEYGVSRGIDFQNVSAVLNFDFPPSVESYIHRAGRTARANNPGTALTFVLPSEQALLARIEETLGGGSSEAPLQPYQFRMEEVEGLRYRCKDAMRSVTKQAIKEARLREIKEELLNSEKLKTYFEDNPRDWDLLRHDKPLHPAIIKPHLRNVPEYLVPPTLQAVAQPHLRKRKRAKRLPSTPKGRQNPLQSFKCTKGRFSKLQQQVSTWLNTWRESALLGQPRCSLALEEAAAAATVAAAATTAAECWVPFCWPSWWPEQGQRCRAVKGAFCRETWSSKGLAVRHEQMLILGKTADTPHVAPRGVWRPVFRKRPRLMAAAAPTKIHQDGYCSFYGECGRNPEITSSLLPANVPCVSNTPARQLSGVHLTLLASVCPMLFTGAKSTYACCSEDQLRALQSSLTLSQAVLSRCPACSENFASIHCHNICSPNQSLFTNVTRYFSRTSPQGTLEVGVLEYQCYYQQQYADALFNSCKGVRLPATGGYAISAMCGMYGAALCNPQYWLDYQGDPSNGLAPLAISFELIPPGSTLPIEGGIVPFNATAWKCSEAVNNGTGERCSCPDCPQSCPAILAPQPTRPPLKLGDVDGVIVICSLLFCLFAGLFGAFLLWQHCHARQKRKERWRKRAKAPGPTCSQKTSQATHDFLAKIFSSWGKLVASYPITVIVVSSVVVIFLSNGLLKIQLTTDPVELWSAPGSQARQEKAFYDQQFGPFFRTNQVFLTAKNLPNYTYDSLILGKKNFSGVLSMEALLDLLELQTSLQGIEIWSEKHSRNISLKDICYAPLNPQNASLSDCAVNSLLQYFQNNLTRLEMTANQTHYLLLMDPCLVGTGLEMRLCQIASLMGMASNRGRAGPLRKPTACSPLSFQDITALEMSCMADYGAPVFPFLAVGGYSGEEYSEAQALLLTFPLNNIPSSDPRSEFALLWEEQFLKIVQEFQQKYANRYAVAFMAERSLEDEINRTTWEDLPIFAVSFIVIFVYITFALGEYSSCRHILGSSKVTLGLGGILVVLGALLASMGFCAFVGLPSSLIILEVVPFLVLAMGADNIFIFVLEYQQSQPLAGETREQHLGRVLGDVAPSMLLCSLSEIICFFLGALSPMPAIRTFALNTAVAVLFDFLLQMSAFVALVALDSRRQEASRCDVCCCIRLKTGAPEKRREGLLVAFMRRYYVPFLFSGVVRFLVVLLFAFLFFGSVFLGVNVQVGLEQELSVPQDSYLLEYFQALSQYLMVGPPAYFVTTGGYNFSTVPGMNGVCSSSGCDDNSLTQLIQYATQFPQESFLAIPASSWVDDFIDWLSPFSSCCRTHMFGPQKGEFCPSTDSSLSCLLGQCMPIPSGALRPNMEQFNRFLPWFLQDKPNLKCAKGGLGAYDTSVRLGPEGEITASRFMAYHRPLKNSAEYTAALRAARALAANITATMRQVPGTDPSFSVFPYSITYVFYEQYLSIILVGCFNMAVCLVPTFLVCYLLLGMDLRSGLINLLTILMIVVDTVGAMTLWGVSFNALSLVNLVAAVGLSVEFVSHITRSFAITQGPSKLARAKAATVRMGSAVFSGVAMTNLPGIVVLAFAKAQLVQIFFFRLNLIVTLLGTVHGLIFLPVLLSYFGPDARRPSMLQGQLKQQGGEGEAPSRKSSLAIIHSPAPLRAPETPPSHSHLPRTPGPGEP</sequence>
<evidence type="ECO:0000256" key="8">
    <source>
        <dbReference type="ARBA" id="ARBA00022552"/>
    </source>
</evidence>
<dbReference type="GO" id="GO:0008203">
    <property type="term" value="P:cholesterol metabolic process"/>
    <property type="evidence" value="ECO:0007669"/>
    <property type="project" value="UniProtKB-KW"/>
</dbReference>
<feature type="transmembrane region" description="Helical" evidence="33">
    <location>
        <begin position="1341"/>
        <end position="1366"/>
    </location>
</feature>
<keyword evidence="39" id="KW-1185">Reference proteome</keyword>
<evidence type="ECO:0000256" key="16">
    <source>
        <dbReference type="ARBA" id="ARBA00022989"/>
    </source>
</evidence>
<evidence type="ECO:0000256" key="20">
    <source>
        <dbReference type="ARBA" id="ARBA00023166"/>
    </source>
</evidence>
<dbReference type="Pfam" id="PF00270">
    <property type="entry name" value="DEAD"/>
    <property type="match status" value="1"/>
</dbReference>
<evidence type="ECO:0000256" key="1">
    <source>
        <dbReference type="ARBA" id="ARBA00004127"/>
    </source>
</evidence>
<keyword evidence="7" id="KW-0153">Cholesterol metabolism</keyword>
<dbReference type="GO" id="GO:0005524">
    <property type="term" value="F:ATP binding"/>
    <property type="evidence" value="ECO:0007669"/>
    <property type="project" value="UniProtKB-KW"/>
</dbReference>
<keyword evidence="9 33" id="KW-0812">Transmembrane</keyword>
<dbReference type="SUPFAM" id="SSF82866">
    <property type="entry name" value="Multidrug efflux transporter AcrB transmembrane domain"/>
    <property type="match status" value="2"/>
</dbReference>
<dbReference type="EC" id="3.6.4.13" evidence="4"/>
<dbReference type="InterPro" id="IPR011545">
    <property type="entry name" value="DEAD/DEAH_box_helicase_dom"/>
</dbReference>
<evidence type="ECO:0000256" key="18">
    <source>
        <dbReference type="ARBA" id="ARBA00023136"/>
    </source>
</evidence>
<dbReference type="Pfam" id="PF00271">
    <property type="entry name" value="Helicase_C"/>
    <property type="match status" value="1"/>
</dbReference>
<evidence type="ECO:0000259" key="37">
    <source>
        <dbReference type="PROSITE" id="PS51195"/>
    </source>
</evidence>
<keyword evidence="22" id="KW-0753">Steroid metabolism</keyword>
<keyword evidence="11" id="KW-0547">Nucleotide-binding</keyword>
<evidence type="ECO:0000259" key="34">
    <source>
        <dbReference type="PROSITE" id="PS50156"/>
    </source>
</evidence>
<comment type="function">
    <text evidence="27">Nucleolar RNA helicase that plays a role in various biological processes including innate immunity, ribosome biogenesis or nucleolus organization. Plays an essential role in maintaining nucleolar integrity in planarian stem cells. Maintains embryonic stem cells proliferation by conventional regulation of ribosome assembly and interaction with OCT4 and POU5F1 complex. Regulates antiviral innate immunity by inhibiting the virus-triggered signaling nuclear translocation of IRF3. Mechanistically, acts by disrupting the interaction between IRF3 and importin IPO5. May play a role in later stages of the processing of the pre-ribosomal particles leading to mature 60S ribosomal subunits. Has intrinsic ATPase activity.</text>
</comment>
<evidence type="ECO:0000256" key="15">
    <source>
        <dbReference type="ARBA" id="ARBA00022884"/>
    </source>
</evidence>
<evidence type="ECO:0000259" key="35">
    <source>
        <dbReference type="PROSITE" id="PS51192"/>
    </source>
</evidence>
<dbReference type="PROSITE" id="PS50156">
    <property type="entry name" value="SSD"/>
    <property type="match status" value="1"/>
</dbReference>
<feature type="domain" description="SSD" evidence="34">
    <location>
        <begin position="1307"/>
        <end position="1472"/>
    </location>
</feature>
<feature type="transmembrane region" description="Helical" evidence="33">
    <location>
        <begin position="1883"/>
        <end position="1907"/>
    </location>
</feature>
<feature type="domain" description="Helicase ATP-binding" evidence="35">
    <location>
        <begin position="37"/>
        <end position="218"/>
    </location>
</feature>
<evidence type="ECO:0000256" key="26">
    <source>
        <dbReference type="ARBA" id="ARBA00047984"/>
    </source>
</evidence>
<feature type="transmembrane region" description="Helical" evidence="33">
    <location>
        <begin position="929"/>
        <end position="951"/>
    </location>
</feature>
<dbReference type="Pfam" id="PF16414">
    <property type="entry name" value="NPC1_N"/>
    <property type="match status" value="1"/>
</dbReference>
<evidence type="ECO:0000256" key="32">
    <source>
        <dbReference type="SAM" id="MobiDB-lite"/>
    </source>
</evidence>
<feature type="transmembrane region" description="Helical" evidence="33">
    <location>
        <begin position="998"/>
        <end position="1021"/>
    </location>
</feature>
<dbReference type="InterPro" id="IPR014014">
    <property type="entry name" value="RNA_helicase_DEAD_Q_motif"/>
</dbReference>
<evidence type="ECO:0000256" key="22">
    <source>
        <dbReference type="ARBA" id="ARBA00023221"/>
    </source>
</evidence>
<keyword evidence="12" id="KW-0378">Hydrolase</keyword>
<dbReference type="InterPro" id="IPR027417">
    <property type="entry name" value="P-loop_NTPase"/>
</dbReference>
<evidence type="ECO:0000256" key="7">
    <source>
        <dbReference type="ARBA" id="ARBA00022548"/>
    </source>
</evidence>
<dbReference type="FunFam" id="3.40.50.300:FF:000939">
    <property type="entry name" value="Probable ATP-dependent RNA helicase DDX56"/>
    <property type="match status" value="1"/>
</dbReference>
<feature type="domain" description="DEAD-box RNA helicase Q" evidence="37">
    <location>
        <begin position="6"/>
        <end position="34"/>
    </location>
</feature>
<keyword evidence="16 33" id="KW-1133">Transmembrane helix</keyword>
<dbReference type="GO" id="GO:0006364">
    <property type="term" value="P:rRNA processing"/>
    <property type="evidence" value="ECO:0007669"/>
    <property type="project" value="UniProtKB-KW"/>
</dbReference>
<keyword evidence="21" id="KW-0325">Glycoprotein</keyword>
<evidence type="ECO:0000313" key="38">
    <source>
        <dbReference type="EMBL" id="KAJ7305343.1"/>
    </source>
</evidence>
<evidence type="ECO:0000259" key="36">
    <source>
        <dbReference type="PROSITE" id="PS51194"/>
    </source>
</evidence>
<dbReference type="PANTHER" id="PTHR45727">
    <property type="entry name" value="NPC INTRACELLULAR CHOLESTEROL TRANSPORTER 1"/>
    <property type="match status" value="1"/>
</dbReference>
<keyword evidence="14" id="KW-0067">ATP-binding</keyword>
<evidence type="ECO:0000256" key="31">
    <source>
        <dbReference type="PROSITE-ProRule" id="PRU00552"/>
    </source>
</evidence>
<dbReference type="InterPro" id="IPR004765">
    <property type="entry name" value="NPC1-like"/>
</dbReference>
<dbReference type="GO" id="GO:0016787">
    <property type="term" value="F:hydrolase activity"/>
    <property type="evidence" value="ECO:0007669"/>
    <property type="project" value="UniProtKB-KW"/>
</dbReference>
<evidence type="ECO:0000256" key="27">
    <source>
        <dbReference type="ARBA" id="ARBA00058156"/>
    </source>
</evidence>
<evidence type="ECO:0000256" key="5">
    <source>
        <dbReference type="ARBA" id="ARBA00022448"/>
    </source>
</evidence>
<dbReference type="FunFam" id="1.20.1640.10:FF:000008">
    <property type="entry name" value="NPC intracellular cholesterol transporter 1"/>
    <property type="match status" value="1"/>
</dbReference>
<dbReference type="GO" id="GO:0005886">
    <property type="term" value="C:plasma membrane"/>
    <property type="evidence" value="ECO:0007669"/>
    <property type="project" value="TreeGrafter"/>
</dbReference>
<evidence type="ECO:0000256" key="30">
    <source>
        <dbReference type="ARBA" id="ARBA00075547"/>
    </source>
</evidence>
<feature type="transmembrane region" description="Helical" evidence="33">
    <location>
        <begin position="1372"/>
        <end position="1394"/>
    </location>
</feature>
<comment type="caution">
    <text evidence="38">The sequence shown here is derived from an EMBL/GenBank/DDBJ whole genome shotgun (WGS) entry which is preliminary data.</text>
</comment>
<dbReference type="CDD" id="cd18787">
    <property type="entry name" value="SF2_C_DEAD"/>
    <property type="match status" value="1"/>
</dbReference>
<evidence type="ECO:0000256" key="4">
    <source>
        <dbReference type="ARBA" id="ARBA00012552"/>
    </source>
</evidence>
<dbReference type="InterPro" id="IPR032190">
    <property type="entry name" value="NPC1_N"/>
</dbReference>
<comment type="catalytic activity">
    <reaction evidence="24">
        <text>cholesterol(in) = cholesterol(out)</text>
        <dbReference type="Rhea" id="RHEA:39747"/>
        <dbReference type="ChEBI" id="CHEBI:16113"/>
    </reaction>
</comment>
<dbReference type="GO" id="GO:0015485">
    <property type="term" value="F:cholesterol binding"/>
    <property type="evidence" value="ECO:0007669"/>
    <property type="project" value="TreeGrafter"/>
</dbReference>
<keyword evidence="20" id="KW-1207">Sterol metabolism</keyword>
<reference evidence="38" key="1">
    <citation type="journal article" date="2023" name="DNA Res.">
        <title>Chromosome-level genome assembly of Phrynocephalus forsythii using third-generation DNA sequencing and Hi-C analysis.</title>
        <authorList>
            <person name="Qi Y."/>
            <person name="Zhao W."/>
            <person name="Zhao Y."/>
            <person name="Niu C."/>
            <person name="Cao S."/>
            <person name="Zhang Y."/>
        </authorList>
    </citation>
    <scope>NUCLEOTIDE SEQUENCE</scope>
    <source>
        <tissue evidence="38">Muscle</tissue>
    </source>
</reference>
<evidence type="ECO:0000256" key="28">
    <source>
        <dbReference type="ARBA" id="ARBA00066108"/>
    </source>
</evidence>
<feature type="transmembrane region" description="Helical" evidence="33">
    <location>
        <begin position="1782"/>
        <end position="1808"/>
    </location>
</feature>
<proteinExistence type="inferred from homology"/>
<dbReference type="GO" id="GO:0042632">
    <property type="term" value="P:cholesterol homeostasis"/>
    <property type="evidence" value="ECO:0007669"/>
    <property type="project" value="TreeGrafter"/>
</dbReference>
<evidence type="ECO:0000256" key="25">
    <source>
        <dbReference type="ARBA" id="ARBA00038041"/>
    </source>
</evidence>
<feature type="region of interest" description="Disordered" evidence="32">
    <location>
        <begin position="1976"/>
        <end position="2002"/>
    </location>
</feature>
<feature type="transmembrane region" description="Helical" evidence="33">
    <location>
        <begin position="1842"/>
        <end position="1862"/>
    </location>
</feature>
<dbReference type="PROSITE" id="PS51192">
    <property type="entry name" value="HELICASE_ATP_BIND_1"/>
    <property type="match status" value="1"/>
</dbReference>
<dbReference type="GO" id="GO:0005730">
    <property type="term" value="C:nucleolus"/>
    <property type="evidence" value="ECO:0007669"/>
    <property type="project" value="UniProtKB-SubCell"/>
</dbReference>
<dbReference type="Gene3D" id="1.20.1640.10">
    <property type="entry name" value="Multidrug efflux transporter AcrB transmembrane domain"/>
    <property type="match status" value="2"/>
</dbReference>
<feature type="transmembrane region" description="Helical" evidence="33">
    <location>
        <begin position="1815"/>
        <end position="1836"/>
    </location>
</feature>
<name>A0A9Q1ARI1_9SAUR</name>
<evidence type="ECO:0000256" key="19">
    <source>
        <dbReference type="ARBA" id="ARBA00023157"/>
    </source>
</evidence>
<dbReference type="InterPro" id="IPR014001">
    <property type="entry name" value="Helicase_ATP-bd"/>
</dbReference>
<comment type="similarity">
    <text evidence="3">Belongs to the patched family.</text>
</comment>
<evidence type="ECO:0000256" key="11">
    <source>
        <dbReference type="ARBA" id="ARBA00022741"/>
    </source>
</evidence>
<evidence type="ECO:0000313" key="39">
    <source>
        <dbReference type="Proteomes" id="UP001142489"/>
    </source>
</evidence>
<evidence type="ECO:0000256" key="10">
    <source>
        <dbReference type="ARBA" id="ARBA00022729"/>
    </source>
</evidence>
<dbReference type="SMART" id="SM00487">
    <property type="entry name" value="DEXDc"/>
    <property type="match status" value="1"/>
</dbReference>
<keyword evidence="13" id="KW-0347">Helicase</keyword>
<dbReference type="NCBIfam" id="TIGR00917">
    <property type="entry name" value="2A060601"/>
    <property type="match status" value="1"/>
</dbReference>
<feature type="compositionally biased region" description="Basic residues" evidence="32">
    <location>
        <begin position="510"/>
        <end position="519"/>
    </location>
</feature>
<evidence type="ECO:0000256" key="12">
    <source>
        <dbReference type="ARBA" id="ARBA00022801"/>
    </source>
</evidence>
<dbReference type="SUPFAM" id="SSF52540">
    <property type="entry name" value="P-loop containing nucleoside triphosphate hydrolases"/>
    <property type="match status" value="2"/>
</dbReference>
<gene>
    <name evidence="38" type="ORF">JRQ81_011266</name>
</gene>
<evidence type="ECO:0000256" key="21">
    <source>
        <dbReference type="ARBA" id="ARBA00023180"/>
    </source>
</evidence>
<feature type="transmembrane region" description="Helical" evidence="33">
    <location>
        <begin position="1308"/>
        <end position="1329"/>
    </location>
</feature>
<comment type="subcellular location">
    <subcellularLocation>
        <location evidence="1">Endomembrane system</location>
        <topology evidence="1">Multi-pass membrane protein</topology>
    </subcellularLocation>
    <subcellularLocation>
        <location evidence="2">Nucleus</location>
        <location evidence="2">Nucleolus</location>
    </subcellularLocation>
</comment>
<dbReference type="Gene3D" id="3.40.50.300">
    <property type="entry name" value="P-loop containing nucleotide triphosphate hydrolases"/>
    <property type="match status" value="2"/>
</dbReference>
<evidence type="ECO:0000256" key="2">
    <source>
        <dbReference type="ARBA" id="ARBA00004604"/>
    </source>
</evidence>
<dbReference type="PANTHER" id="PTHR45727:SF3">
    <property type="entry name" value="NPC1-LIKE INTRACELLULAR CHOLESTEROL TRANSPORTER 1"/>
    <property type="match status" value="1"/>
</dbReference>
<dbReference type="Pfam" id="PF22314">
    <property type="entry name" value="NPC1_MLD"/>
    <property type="match status" value="1"/>
</dbReference>
<dbReference type="Pfam" id="PF12349">
    <property type="entry name" value="Sterol-sensing"/>
    <property type="match status" value="1"/>
</dbReference>
<dbReference type="InterPro" id="IPR053958">
    <property type="entry name" value="HMGCR/SNAP/NPC1-like_SSD"/>
</dbReference>
<feature type="domain" description="Helicase C-terminal" evidence="36">
    <location>
        <begin position="230"/>
        <end position="426"/>
    </location>
</feature>
<dbReference type="PROSITE" id="PS51195">
    <property type="entry name" value="Q_MOTIF"/>
    <property type="match status" value="1"/>
</dbReference>
<feature type="short sequence motif" description="Q motif" evidence="31">
    <location>
        <begin position="6"/>
        <end position="34"/>
    </location>
</feature>
<evidence type="ECO:0000256" key="29">
    <source>
        <dbReference type="ARBA" id="ARBA00072895"/>
    </source>
</evidence>
<keyword evidence="17" id="KW-0443">Lipid metabolism</keyword>
<keyword evidence="8" id="KW-0698">rRNA processing</keyword>
<dbReference type="GO" id="GO:0003723">
    <property type="term" value="F:RNA binding"/>
    <property type="evidence" value="ECO:0007669"/>
    <property type="project" value="UniProtKB-KW"/>
</dbReference>
<dbReference type="PROSITE" id="PS51194">
    <property type="entry name" value="HELICASE_CTER"/>
    <property type="match status" value="1"/>
</dbReference>